<evidence type="ECO:0008006" key="5">
    <source>
        <dbReference type="Google" id="ProtNLM"/>
    </source>
</evidence>
<dbReference type="InterPro" id="IPR043502">
    <property type="entry name" value="DNA/RNA_pol_sf"/>
</dbReference>
<accession>A0AAU9MD70</accession>
<sequence length="318" mass="36118">MKLAALGRFLAKSAEKSLLFYQVVKSQVGKNGVAWSKEAGETLVKLKEHLRKLPNLASPIPNEPLVIYLSTSQEAISVVLVAEREKKQVPVYFVIKSLDYDGSGAGVVLESPIGERFTYALRFNFKCSNNEAEYEALLVGLQLAMSIDITKIKAYGDSMLVVNQVNGLYEAKDEHIKKYLAKVEEAIKKFDEFQIVRVPRSKNKEANTLSKLTSVVYHHLSKRLLVEILSKKSIEEKVEQLWELEEEDRSWIVPYIQYLQKGCLPSREKEAQKVRVNVANYIMYSGRLYQKGYSIPWLKCLGKKEAHQEVPDEGKGSN</sequence>
<proteinExistence type="predicted"/>
<evidence type="ECO:0000313" key="4">
    <source>
        <dbReference type="Proteomes" id="UP001157418"/>
    </source>
</evidence>
<protein>
    <recommendedName>
        <fullName evidence="5">RNase H type-1 domain-containing protein</fullName>
    </recommendedName>
</protein>
<organism evidence="3 4">
    <name type="scientific">Lactuca virosa</name>
    <dbReference type="NCBI Taxonomy" id="75947"/>
    <lineage>
        <taxon>Eukaryota</taxon>
        <taxon>Viridiplantae</taxon>
        <taxon>Streptophyta</taxon>
        <taxon>Embryophyta</taxon>
        <taxon>Tracheophyta</taxon>
        <taxon>Spermatophyta</taxon>
        <taxon>Magnoliopsida</taxon>
        <taxon>eudicotyledons</taxon>
        <taxon>Gunneridae</taxon>
        <taxon>Pentapetalae</taxon>
        <taxon>asterids</taxon>
        <taxon>campanulids</taxon>
        <taxon>Asterales</taxon>
        <taxon>Asteraceae</taxon>
        <taxon>Cichorioideae</taxon>
        <taxon>Cichorieae</taxon>
        <taxon>Lactucinae</taxon>
        <taxon>Lactuca</taxon>
    </lineage>
</organism>
<dbReference type="GO" id="GO:0004523">
    <property type="term" value="F:RNA-DNA hybrid ribonuclease activity"/>
    <property type="evidence" value="ECO:0007669"/>
    <property type="project" value="InterPro"/>
</dbReference>
<dbReference type="Pfam" id="PF13456">
    <property type="entry name" value="RVT_3"/>
    <property type="match status" value="1"/>
</dbReference>
<dbReference type="InterPro" id="IPR002156">
    <property type="entry name" value="RNaseH_domain"/>
</dbReference>
<dbReference type="AlphaFoldDB" id="A0AAU9MD70"/>
<dbReference type="SUPFAM" id="SSF56672">
    <property type="entry name" value="DNA/RNA polymerases"/>
    <property type="match status" value="1"/>
</dbReference>
<evidence type="ECO:0000259" key="1">
    <source>
        <dbReference type="Pfam" id="PF13456"/>
    </source>
</evidence>
<dbReference type="Gene3D" id="3.30.420.10">
    <property type="entry name" value="Ribonuclease H-like superfamily/Ribonuclease H"/>
    <property type="match status" value="1"/>
</dbReference>
<comment type="caution">
    <text evidence="3">The sequence shown here is derived from an EMBL/GenBank/DDBJ whole genome shotgun (WGS) entry which is preliminary data.</text>
</comment>
<dbReference type="PANTHER" id="PTHR48475:SF2">
    <property type="entry name" value="RIBONUCLEASE H"/>
    <property type="match status" value="1"/>
</dbReference>
<evidence type="ECO:0000259" key="2">
    <source>
        <dbReference type="Pfam" id="PF17919"/>
    </source>
</evidence>
<dbReference type="InterPro" id="IPR036397">
    <property type="entry name" value="RNaseH_sf"/>
</dbReference>
<dbReference type="SUPFAM" id="SSF53098">
    <property type="entry name" value="Ribonuclease H-like"/>
    <property type="match status" value="1"/>
</dbReference>
<dbReference type="EMBL" id="CAKMRJ010000609">
    <property type="protein sequence ID" value="CAH1419865.1"/>
    <property type="molecule type" value="Genomic_DNA"/>
</dbReference>
<dbReference type="PANTHER" id="PTHR48475">
    <property type="entry name" value="RIBONUCLEASE H"/>
    <property type="match status" value="1"/>
</dbReference>
<feature type="domain" description="Reverse transcriptase/retrotransposon-derived protein RNase H-like" evidence="2">
    <location>
        <begin position="35"/>
        <end position="98"/>
    </location>
</feature>
<evidence type="ECO:0000313" key="3">
    <source>
        <dbReference type="EMBL" id="CAH1419865.1"/>
    </source>
</evidence>
<name>A0AAU9MD70_9ASTR</name>
<dbReference type="Proteomes" id="UP001157418">
    <property type="component" value="Unassembled WGS sequence"/>
</dbReference>
<dbReference type="GO" id="GO:0003676">
    <property type="term" value="F:nucleic acid binding"/>
    <property type="evidence" value="ECO:0007669"/>
    <property type="project" value="InterPro"/>
</dbReference>
<dbReference type="InterPro" id="IPR012337">
    <property type="entry name" value="RNaseH-like_sf"/>
</dbReference>
<gene>
    <name evidence="3" type="ORF">LVIROSA_LOCUS7365</name>
</gene>
<keyword evidence="4" id="KW-1185">Reference proteome</keyword>
<dbReference type="InterPro" id="IPR041577">
    <property type="entry name" value="RT_RNaseH_2"/>
</dbReference>
<feature type="domain" description="RNase H type-1" evidence="1">
    <location>
        <begin position="103"/>
        <end position="211"/>
    </location>
</feature>
<reference evidence="3 4" key="1">
    <citation type="submission" date="2022-01" db="EMBL/GenBank/DDBJ databases">
        <authorList>
            <person name="Xiong W."/>
            <person name="Schranz E."/>
        </authorList>
    </citation>
    <scope>NUCLEOTIDE SEQUENCE [LARGE SCALE GENOMIC DNA]</scope>
</reference>
<dbReference type="CDD" id="cd09279">
    <property type="entry name" value="RNase_HI_like"/>
    <property type="match status" value="1"/>
</dbReference>
<dbReference type="Pfam" id="PF17919">
    <property type="entry name" value="RT_RNaseH_2"/>
    <property type="match status" value="1"/>
</dbReference>